<sequence>MVGYISAKKHVGSVTATSRPGMASYGGDGGCGGGGGGGCGADGGVGGGDVGYGGGGGDLVMVVVEIVVIMVVVKVVVVDVVVMVLVMVVVGYGGGGGGCGGDGGVGWLWSLRGTIFFVQRGPRSSEKVSPKRELAENHYNSLAQAREPSLSKTDILAWAKASSLSENSEDSCFGFLIKLWFAMLS</sequence>
<feature type="transmembrane region" description="Helical" evidence="1">
    <location>
        <begin position="66"/>
        <end position="90"/>
    </location>
</feature>
<reference evidence="2 3" key="1">
    <citation type="submission" date="2019-04" db="EMBL/GenBank/DDBJ databases">
        <title>An improved genome assembly and genetic linkage map for asparagus bean, Vigna unguiculata ssp. sesquipedialis.</title>
        <authorList>
            <person name="Xia Q."/>
            <person name="Zhang R."/>
            <person name="Dong Y."/>
        </authorList>
    </citation>
    <scope>NUCLEOTIDE SEQUENCE [LARGE SCALE GENOMIC DNA]</scope>
    <source>
        <tissue evidence="2">Leaf</tissue>
    </source>
</reference>
<name>A0A4D6MU22_VIGUN</name>
<dbReference type="EMBL" id="CP039352">
    <property type="protein sequence ID" value="QCE03387.1"/>
    <property type="molecule type" value="Genomic_DNA"/>
</dbReference>
<accession>A0A4D6MU22</accession>
<proteinExistence type="predicted"/>
<keyword evidence="1" id="KW-0472">Membrane</keyword>
<evidence type="ECO:0000313" key="2">
    <source>
        <dbReference type="EMBL" id="QCE03387.1"/>
    </source>
</evidence>
<protein>
    <submittedName>
        <fullName evidence="2">Uncharacterized protein</fullName>
    </submittedName>
</protein>
<keyword evidence="3" id="KW-1185">Reference proteome</keyword>
<gene>
    <name evidence="2" type="ORF">DEO72_LG8g1411</name>
</gene>
<keyword evidence="1" id="KW-1133">Transmembrane helix</keyword>
<evidence type="ECO:0000313" key="3">
    <source>
        <dbReference type="Proteomes" id="UP000501690"/>
    </source>
</evidence>
<keyword evidence="1" id="KW-0812">Transmembrane</keyword>
<dbReference type="Proteomes" id="UP000501690">
    <property type="component" value="Linkage Group LG8"/>
</dbReference>
<evidence type="ECO:0000256" key="1">
    <source>
        <dbReference type="SAM" id="Phobius"/>
    </source>
</evidence>
<dbReference type="AlphaFoldDB" id="A0A4D6MU22"/>
<organism evidence="2 3">
    <name type="scientific">Vigna unguiculata</name>
    <name type="common">Cowpea</name>
    <dbReference type="NCBI Taxonomy" id="3917"/>
    <lineage>
        <taxon>Eukaryota</taxon>
        <taxon>Viridiplantae</taxon>
        <taxon>Streptophyta</taxon>
        <taxon>Embryophyta</taxon>
        <taxon>Tracheophyta</taxon>
        <taxon>Spermatophyta</taxon>
        <taxon>Magnoliopsida</taxon>
        <taxon>eudicotyledons</taxon>
        <taxon>Gunneridae</taxon>
        <taxon>Pentapetalae</taxon>
        <taxon>rosids</taxon>
        <taxon>fabids</taxon>
        <taxon>Fabales</taxon>
        <taxon>Fabaceae</taxon>
        <taxon>Papilionoideae</taxon>
        <taxon>50 kb inversion clade</taxon>
        <taxon>NPAAA clade</taxon>
        <taxon>indigoferoid/millettioid clade</taxon>
        <taxon>Phaseoleae</taxon>
        <taxon>Vigna</taxon>
    </lineage>
</organism>